<keyword evidence="3" id="KW-1185">Reference proteome</keyword>
<accession>A0AAV6QV33</accession>
<comment type="caution">
    <text evidence="2">The sequence shown here is derived from an EMBL/GenBank/DDBJ whole genome shotgun (WGS) entry which is preliminary data.</text>
</comment>
<dbReference type="EMBL" id="JAGKHQ010000015">
    <property type="protein sequence ID" value="KAG7496912.1"/>
    <property type="molecule type" value="Genomic_DNA"/>
</dbReference>
<reference evidence="2 3" key="1">
    <citation type="journal article" date="2021" name="Sci. Rep.">
        <title>Chromosome anchoring in Senegalese sole (Solea senegalensis) reveals sex-associated markers and genome rearrangements in flatfish.</title>
        <authorList>
            <person name="Guerrero-Cozar I."/>
            <person name="Gomez-Garrido J."/>
            <person name="Berbel C."/>
            <person name="Martinez-Blanch J.F."/>
            <person name="Alioto T."/>
            <person name="Claros M.G."/>
            <person name="Gagnaire P.A."/>
            <person name="Manchado M."/>
        </authorList>
    </citation>
    <scope>NUCLEOTIDE SEQUENCE [LARGE SCALE GENOMIC DNA]</scope>
    <source>
        <strain evidence="2">Sse05_10M</strain>
    </source>
</reference>
<gene>
    <name evidence="2" type="ORF">JOB18_027572</name>
</gene>
<name>A0AAV6QV33_SOLSE</name>
<evidence type="ECO:0000313" key="2">
    <source>
        <dbReference type="EMBL" id="KAG7496912.1"/>
    </source>
</evidence>
<proteinExistence type="predicted"/>
<protein>
    <submittedName>
        <fullName evidence="2">Uncharacterized protein</fullName>
    </submittedName>
</protein>
<sequence>MFCLIDDCPGSLSTTPTCWPRWTERVFARVKEGIVKRTRRRRKKSQESKDTHTRKGSLQWQSHINRTLLTVQNISLMIRMIEDQ</sequence>
<evidence type="ECO:0000256" key="1">
    <source>
        <dbReference type="SAM" id="MobiDB-lite"/>
    </source>
</evidence>
<dbReference type="AlphaFoldDB" id="A0AAV6QV33"/>
<feature type="region of interest" description="Disordered" evidence="1">
    <location>
        <begin position="37"/>
        <end position="58"/>
    </location>
</feature>
<organism evidence="2 3">
    <name type="scientific">Solea senegalensis</name>
    <name type="common">Senegalese sole</name>
    <dbReference type="NCBI Taxonomy" id="28829"/>
    <lineage>
        <taxon>Eukaryota</taxon>
        <taxon>Metazoa</taxon>
        <taxon>Chordata</taxon>
        <taxon>Craniata</taxon>
        <taxon>Vertebrata</taxon>
        <taxon>Euteleostomi</taxon>
        <taxon>Actinopterygii</taxon>
        <taxon>Neopterygii</taxon>
        <taxon>Teleostei</taxon>
        <taxon>Neoteleostei</taxon>
        <taxon>Acanthomorphata</taxon>
        <taxon>Carangaria</taxon>
        <taxon>Pleuronectiformes</taxon>
        <taxon>Pleuronectoidei</taxon>
        <taxon>Soleidae</taxon>
        <taxon>Solea</taxon>
    </lineage>
</organism>
<evidence type="ECO:0000313" key="3">
    <source>
        <dbReference type="Proteomes" id="UP000693946"/>
    </source>
</evidence>
<dbReference type="Proteomes" id="UP000693946">
    <property type="component" value="Linkage Group LG3"/>
</dbReference>